<dbReference type="Gene3D" id="3.30.1490.180">
    <property type="entry name" value="RNA polymerase ii"/>
    <property type="match status" value="1"/>
</dbReference>
<evidence type="ECO:0000256" key="2">
    <source>
        <dbReference type="ARBA" id="ARBA00022478"/>
    </source>
</evidence>
<evidence type="ECO:0000256" key="5">
    <source>
        <dbReference type="ARBA" id="ARBA00023163"/>
    </source>
</evidence>
<dbReference type="Gene3D" id="2.40.40.20">
    <property type="match status" value="1"/>
</dbReference>
<dbReference type="Gene3D" id="3.10.450.40">
    <property type="match status" value="1"/>
</dbReference>
<accession>A0ABR0VSE9</accession>
<dbReference type="Pfam" id="PF11523">
    <property type="entry name" value="DUF3223"/>
    <property type="match status" value="1"/>
</dbReference>
<dbReference type="SUPFAM" id="SSF64484">
    <property type="entry name" value="beta and beta-prime subunits of DNA dependent RNA-polymerase"/>
    <property type="match status" value="1"/>
</dbReference>
<evidence type="ECO:0000313" key="8">
    <source>
        <dbReference type="EMBL" id="KAK6137568.1"/>
    </source>
</evidence>
<dbReference type="PANTHER" id="PTHR19376">
    <property type="entry name" value="DNA-DIRECTED RNA POLYMERASE"/>
    <property type="match status" value="1"/>
</dbReference>
<gene>
    <name evidence="8" type="ORF">DH2020_028688</name>
</gene>
<keyword evidence="2" id="KW-0240">DNA-directed RNA polymerase</keyword>
<sequence>MQRASMDNNLHIVQPVTSARLKAIHLNILSDEDAVKISASIIGTVNEMSDAALGLPTTNATEWHFGLINFPFTILNPYFMSEVAQILNKICPGCKSIRRGNVKGKSKYGYPRMKFKVSSKDVFAKTAIIAEVHEMFVNKSSDWVLASDYWDIIPKDPSQAHEGLPANKRVLSPAQIRSEKLSNLQKIYEKQSSNDSASSASGLKNIKELLLGKRTDHSLRMVVVGDPRIKVNEIGLPTQIAENVLISDHINIWNWGKLEQCCEFMLKEKGNFSVLRNGQRVCIWSKDMLQKGDSICRHLLDGDIVLINRPPSIHQHSLIALSVKILPINSVASINPLICSPLRGDFDGDCLHGYVPQSVNSRVELTELVSLDKQLVNGQDGRNLLSLSQDSLSAAYLLLENGVLLNKTEIQQLQMFCPCIPVLPAIIKPTSRSSLWTGKQLFSLLLPPDFEFAYESNGCLLRHNRDRALDFLNAGQEVLCEWLISKNLLDEIHYGLEEAEKLSEVSLLMVGGNEDLLNLVYKHCGSNNSFMAMLKAGSKGNLQKLFQHSIVHKFHGSQEISDSYIPCTMVASSYLAGLNPLECFVLSLTTRDSSFGGHADVSGTLTRRLMFFMRDLINGYDGTVRSCHGNHVVQFNYCTKDLSDASMGGHPVGSLAACAISEAAYSALDQPVSVLEPSPLLTLKKVLDCGVKKSTGSKSASLFLSGRLRRWANGFEYGALEVKDHLESLLFSDIVSEVKIWITENFDMKRKMEKASLKVCSEVDTRQKSDSVICISAALSESLKGFSDLDILRDMVKPVLLQTVIKGFPEFKKVDILWKAEPNHPKSTKRPLGEPFLRVVTSEYCQKTKFWSILMDKCLRIRNIIDWERSHPDDIHDCSEAYGIDVGWQCFVNSLHSAISDTGKTILPEHLVVTANCLSATGEFIALNAKGLAEQRKAANVCSPFSQACFSNPSDCLVKAAKMGQMDRLQGSLEALSWGQTPSVGTGCHFDIVYNGKGHEPAKPTDVYTLLSTHVARTKPDDPMKQFSEKSIVSSHFNTKTRKSLLTKMASQHFSEVGIRKISQRLKRSEHGNYMPYLMVLQLWYPMNSKLSGEDKSTAIKALQFHPRWEDKIGTGVLDIKVGRHPDHNETCFFLVRTDGTEEDFSYNKCIHHALEIIAPEKASAYRSRKQNLAQVPTVQLG</sequence>
<dbReference type="InterPro" id="IPR000722">
    <property type="entry name" value="RNA_pol_asu"/>
</dbReference>
<feature type="domain" description="RNA polymerase N-terminal" evidence="7">
    <location>
        <begin position="142"/>
        <end position="399"/>
    </location>
</feature>
<dbReference type="InterPro" id="IPR007066">
    <property type="entry name" value="RNA_pol_Rpb1_3"/>
</dbReference>
<comment type="caution">
    <text evidence="8">The sequence shown here is derived from an EMBL/GenBank/DDBJ whole genome shotgun (WGS) entry which is preliminary data.</text>
</comment>
<evidence type="ECO:0000256" key="4">
    <source>
        <dbReference type="ARBA" id="ARBA00022695"/>
    </source>
</evidence>
<dbReference type="InterPro" id="IPR045867">
    <property type="entry name" value="DNA-dir_RpoC_beta_prime"/>
</dbReference>
<dbReference type="Pfam" id="PF04983">
    <property type="entry name" value="RNA_pol_Rpb1_3"/>
    <property type="match status" value="1"/>
</dbReference>
<evidence type="ECO:0000256" key="6">
    <source>
        <dbReference type="ARBA" id="ARBA00048552"/>
    </source>
</evidence>
<keyword evidence="4" id="KW-0548">Nucleotidyltransferase</keyword>
<dbReference type="Proteomes" id="UP001318860">
    <property type="component" value="Unassembled WGS sequence"/>
</dbReference>
<proteinExistence type="predicted"/>
<keyword evidence="9" id="KW-1185">Reference proteome</keyword>
<reference evidence="8 9" key="1">
    <citation type="journal article" date="2021" name="Comput. Struct. Biotechnol. J.">
        <title>De novo genome assembly of the potent medicinal plant Rehmannia glutinosa using nanopore technology.</title>
        <authorList>
            <person name="Ma L."/>
            <person name="Dong C."/>
            <person name="Song C."/>
            <person name="Wang X."/>
            <person name="Zheng X."/>
            <person name="Niu Y."/>
            <person name="Chen S."/>
            <person name="Feng W."/>
        </authorList>
    </citation>
    <scope>NUCLEOTIDE SEQUENCE [LARGE SCALE GENOMIC DNA]</scope>
    <source>
        <strain evidence="8">DH-2019</strain>
    </source>
</reference>
<evidence type="ECO:0000259" key="7">
    <source>
        <dbReference type="SMART" id="SM00663"/>
    </source>
</evidence>
<name>A0ABR0VSE9_REHGL</name>
<evidence type="ECO:0000256" key="3">
    <source>
        <dbReference type="ARBA" id="ARBA00022679"/>
    </source>
</evidence>
<dbReference type="InterPro" id="IPR006592">
    <property type="entry name" value="RNA_pol_N"/>
</dbReference>
<dbReference type="InterPro" id="IPR042102">
    <property type="entry name" value="RNA_pol_Rpb1_3_sf"/>
</dbReference>
<protein>
    <recommendedName>
        <fullName evidence="1">DNA-directed RNA polymerase</fullName>
        <ecNumber evidence="1">2.7.7.6</ecNumber>
    </recommendedName>
</protein>
<dbReference type="Gene3D" id="1.10.274.100">
    <property type="entry name" value="RNA polymerase Rpb1, domain 3"/>
    <property type="match status" value="1"/>
</dbReference>
<dbReference type="Pfam" id="PF00623">
    <property type="entry name" value="RNA_pol_Rpb1_2"/>
    <property type="match status" value="1"/>
</dbReference>
<dbReference type="EC" id="2.7.7.6" evidence="1"/>
<keyword evidence="5" id="KW-0804">Transcription</keyword>
<evidence type="ECO:0000256" key="1">
    <source>
        <dbReference type="ARBA" id="ARBA00012418"/>
    </source>
</evidence>
<organism evidence="8 9">
    <name type="scientific">Rehmannia glutinosa</name>
    <name type="common">Chinese foxglove</name>
    <dbReference type="NCBI Taxonomy" id="99300"/>
    <lineage>
        <taxon>Eukaryota</taxon>
        <taxon>Viridiplantae</taxon>
        <taxon>Streptophyta</taxon>
        <taxon>Embryophyta</taxon>
        <taxon>Tracheophyta</taxon>
        <taxon>Spermatophyta</taxon>
        <taxon>Magnoliopsida</taxon>
        <taxon>eudicotyledons</taxon>
        <taxon>Gunneridae</taxon>
        <taxon>Pentapetalae</taxon>
        <taxon>asterids</taxon>
        <taxon>lamiids</taxon>
        <taxon>Lamiales</taxon>
        <taxon>Orobanchaceae</taxon>
        <taxon>Rehmannieae</taxon>
        <taxon>Rehmannia</taxon>
    </lineage>
</organism>
<dbReference type="EMBL" id="JABTTQ020000828">
    <property type="protein sequence ID" value="KAK6137568.1"/>
    <property type="molecule type" value="Genomic_DNA"/>
</dbReference>
<dbReference type="SMART" id="SM00663">
    <property type="entry name" value="RPOLA_N"/>
    <property type="match status" value="1"/>
</dbReference>
<comment type="catalytic activity">
    <reaction evidence="6">
        <text>RNA(n) + a ribonucleoside 5'-triphosphate = RNA(n+1) + diphosphate</text>
        <dbReference type="Rhea" id="RHEA:21248"/>
        <dbReference type="Rhea" id="RHEA-COMP:14527"/>
        <dbReference type="Rhea" id="RHEA-COMP:17342"/>
        <dbReference type="ChEBI" id="CHEBI:33019"/>
        <dbReference type="ChEBI" id="CHEBI:61557"/>
        <dbReference type="ChEBI" id="CHEBI:140395"/>
        <dbReference type="EC" id="2.7.7.6"/>
    </reaction>
</comment>
<dbReference type="PANTHER" id="PTHR19376:SF36">
    <property type="entry name" value="DNA-DIRECTED RNA POLYMERASE IV SUBUNIT 1"/>
    <property type="match status" value="1"/>
</dbReference>
<keyword evidence="3" id="KW-0808">Transferase</keyword>
<evidence type="ECO:0000313" key="9">
    <source>
        <dbReference type="Proteomes" id="UP001318860"/>
    </source>
</evidence>